<keyword evidence="5" id="KW-0539">Nucleus</keyword>
<keyword evidence="3" id="KW-0677">Repeat</keyword>
<dbReference type="Gene3D" id="1.25.40.10">
    <property type="entry name" value="Tetratricopeptide repeat domain"/>
    <property type="match status" value="2"/>
</dbReference>
<evidence type="ECO:0000256" key="6">
    <source>
        <dbReference type="ARBA" id="ARBA00038019"/>
    </source>
</evidence>
<dbReference type="PANTHER" id="PTHR17204:SF5">
    <property type="entry name" value="PRE-MRNA-PROCESSING FACTOR 39"/>
    <property type="match status" value="1"/>
</dbReference>
<dbReference type="FunFam" id="1.25.40.10:FF:000064">
    <property type="entry name" value="Putative pre-mrna-processing factor 39"/>
    <property type="match status" value="1"/>
</dbReference>
<keyword evidence="2" id="KW-0507">mRNA processing</keyword>
<feature type="compositionally biased region" description="Polar residues" evidence="7">
    <location>
        <begin position="530"/>
        <end position="554"/>
    </location>
</feature>
<dbReference type="GO" id="GO:0030627">
    <property type="term" value="F:pre-mRNA 5'-splice site binding"/>
    <property type="evidence" value="ECO:0007669"/>
    <property type="project" value="TreeGrafter"/>
</dbReference>
<keyword evidence="4" id="KW-0508">mRNA splicing</keyword>
<comment type="similarity">
    <text evidence="6">Belongs to the PRP39 family.</text>
</comment>
<sequence length="554" mass="64473">MADFSYTEDPELHKLNDQALAQPEEFENWEKLVRAAESQEGGLNRNSSPQAIAATRDTYDRFLARFPLFFGYWKKYADLEFAIGGTEAAEMVYERGVASIGVSVDIWAHYCAFKVETSHDADVIRDLFERAAASVGLDFLAHPFWDKFIEFEERLESHDNIFAILGRIIHLPLHQYARYFERYRTMAAQRPINQLAPAETVTQFSDDIARETGQKQKTPADLERDLRARVDAYHLEIFQRTQTETTKRWTYEQEIKRPYYHVTELDEPQLVNWRKYLDFEEAEGDYARTKFLYERCMVTAANYEEFWYRYARWTLGQESRPEMVRNEEVRNIYQRASCTYIFQNAPEIRLYYARFEESLGKADTAIAIHEAILLTIPGHLETIISLVNTHRRQYGVDAAIQEINKHIMSQGYNSHTRGALVSELARLTWKIKGDPEGARAVFSSNAQWFQDCKKFWVDWLLFERDQPTSESEEPPRYERVKSVYSDARQKATLNAEMVKDLSAYYLEYLEQRGGKETMSEYMQIDKEINGPTSVAGSSPAAISTHTKENGPQSV</sequence>
<organism evidence="8 9">
    <name type="scientific">Ramularia collo-cygni</name>
    <dbReference type="NCBI Taxonomy" id="112498"/>
    <lineage>
        <taxon>Eukaryota</taxon>
        <taxon>Fungi</taxon>
        <taxon>Dikarya</taxon>
        <taxon>Ascomycota</taxon>
        <taxon>Pezizomycotina</taxon>
        <taxon>Dothideomycetes</taxon>
        <taxon>Dothideomycetidae</taxon>
        <taxon>Mycosphaerellales</taxon>
        <taxon>Mycosphaerellaceae</taxon>
        <taxon>Ramularia</taxon>
    </lineage>
</organism>
<dbReference type="InterPro" id="IPR003107">
    <property type="entry name" value="HAT"/>
</dbReference>
<dbReference type="SUPFAM" id="SSF48452">
    <property type="entry name" value="TPR-like"/>
    <property type="match status" value="1"/>
</dbReference>
<dbReference type="GO" id="GO:0071004">
    <property type="term" value="C:U2-type prespliceosome"/>
    <property type="evidence" value="ECO:0007669"/>
    <property type="project" value="TreeGrafter"/>
</dbReference>
<dbReference type="Proteomes" id="UP000225277">
    <property type="component" value="Unassembled WGS sequence"/>
</dbReference>
<dbReference type="OrthoDB" id="10265668at2759"/>
<protein>
    <submittedName>
        <fullName evidence="8">Probable mRNA splicing protein (Prp39)</fullName>
    </submittedName>
</protein>
<dbReference type="SMART" id="SM00386">
    <property type="entry name" value="HAT"/>
    <property type="match status" value="6"/>
</dbReference>
<dbReference type="GO" id="GO:0005685">
    <property type="term" value="C:U1 snRNP"/>
    <property type="evidence" value="ECO:0007669"/>
    <property type="project" value="TreeGrafter"/>
</dbReference>
<dbReference type="PANTHER" id="PTHR17204">
    <property type="entry name" value="PRE-MRNA PROCESSING PROTEIN PRP39-RELATED"/>
    <property type="match status" value="1"/>
</dbReference>
<dbReference type="STRING" id="112498.A0A2D3V3Q6"/>
<name>A0A2D3V3Q6_9PEZI</name>
<feature type="region of interest" description="Disordered" evidence="7">
    <location>
        <begin position="529"/>
        <end position="554"/>
    </location>
</feature>
<dbReference type="InterPro" id="IPR011990">
    <property type="entry name" value="TPR-like_helical_dom_sf"/>
</dbReference>
<dbReference type="GO" id="GO:0000243">
    <property type="term" value="C:commitment complex"/>
    <property type="evidence" value="ECO:0007669"/>
    <property type="project" value="TreeGrafter"/>
</dbReference>
<dbReference type="Pfam" id="PF23240">
    <property type="entry name" value="HAT_PRP39_N"/>
    <property type="match status" value="1"/>
</dbReference>
<dbReference type="GeneID" id="35599191"/>
<evidence type="ECO:0000256" key="4">
    <source>
        <dbReference type="ARBA" id="ARBA00023187"/>
    </source>
</evidence>
<proteinExistence type="inferred from homology"/>
<evidence type="ECO:0000256" key="5">
    <source>
        <dbReference type="ARBA" id="ARBA00023242"/>
    </source>
</evidence>
<dbReference type="FunFam" id="1.25.40.10:FF:000451">
    <property type="entry name" value="mRNA splicing protein (Prp39), putative"/>
    <property type="match status" value="1"/>
</dbReference>
<evidence type="ECO:0000313" key="8">
    <source>
        <dbReference type="EMBL" id="CZT18166.1"/>
    </source>
</evidence>
<evidence type="ECO:0000256" key="3">
    <source>
        <dbReference type="ARBA" id="ARBA00022737"/>
    </source>
</evidence>
<dbReference type="GO" id="GO:0000395">
    <property type="term" value="P:mRNA 5'-splice site recognition"/>
    <property type="evidence" value="ECO:0007669"/>
    <property type="project" value="TreeGrafter"/>
</dbReference>
<dbReference type="InterPro" id="IPR059164">
    <property type="entry name" value="HAT_PRP39_C"/>
</dbReference>
<dbReference type="EMBL" id="FJUY01000005">
    <property type="protein sequence ID" value="CZT18166.1"/>
    <property type="molecule type" value="Genomic_DNA"/>
</dbReference>
<evidence type="ECO:0000256" key="7">
    <source>
        <dbReference type="SAM" id="MobiDB-lite"/>
    </source>
</evidence>
<evidence type="ECO:0000313" key="9">
    <source>
        <dbReference type="Proteomes" id="UP000225277"/>
    </source>
</evidence>
<gene>
    <name evidence="8" type="ORF">RCC_04007</name>
</gene>
<dbReference type="AlphaFoldDB" id="A0A2D3V3Q6"/>
<evidence type="ECO:0000256" key="1">
    <source>
        <dbReference type="ARBA" id="ARBA00004123"/>
    </source>
</evidence>
<keyword evidence="9" id="KW-1185">Reference proteome</keyword>
<dbReference type="RefSeq" id="XP_023625056.1">
    <property type="nucleotide sequence ID" value="XM_023769288.1"/>
</dbReference>
<dbReference type="Pfam" id="PF23241">
    <property type="entry name" value="HAT_PRP39_C"/>
    <property type="match status" value="1"/>
</dbReference>
<reference evidence="8 9" key="1">
    <citation type="submission" date="2016-03" db="EMBL/GenBank/DDBJ databases">
        <authorList>
            <person name="Ploux O."/>
        </authorList>
    </citation>
    <scope>NUCLEOTIDE SEQUENCE [LARGE SCALE GENOMIC DNA]</scope>
    <source>
        <strain evidence="8 9">URUG2</strain>
    </source>
</reference>
<comment type="subcellular location">
    <subcellularLocation>
        <location evidence="1">Nucleus</location>
    </subcellularLocation>
</comment>
<evidence type="ECO:0000256" key="2">
    <source>
        <dbReference type="ARBA" id="ARBA00022664"/>
    </source>
</evidence>
<accession>A0A2D3V3Q6</accession>